<feature type="region of interest" description="Disordered" evidence="1">
    <location>
        <begin position="1"/>
        <end position="22"/>
    </location>
</feature>
<organism evidence="2 3">
    <name type="scientific">Chromobacterium rhizoryzae</name>
    <dbReference type="NCBI Taxonomy" id="1778675"/>
    <lineage>
        <taxon>Bacteria</taxon>
        <taxon>Pseudomonadati</taxon>
        <taxon>Pseudomonadota</taxon>
        <taxon>Betaproteobacteria</taxon>
        <taxon>Neisseriales</taxon>
        <taxon>Chromobacteriaceae</taxon>
        <taxon>Chromobacterium</taxon>
    </lineage>
</organism>
<name>A0AAD0W8D6_9NEIS</name>
<dbReference type="AlphaFoldDB" id="A0AAD0W8D6"/>
<sequence length="73" mass="8562">MENQTARRTAGPGIPQTYHWPESPLKRDGAAILHFLDQRQIHAQVAAALQTAGRPRFLWRWKIRFHNDFQELN</sequence>
<evidence type="ECO:0000256" key="1">
    <source>
        <dbReference type="SAM" id="MobiDB-lite"/>
    </source>
</evidence>
<evidence type="ECO:0000313" key="2">
    <source>
        <dbReference type="EMBL" id="AXT47290.1"/>
    </source>
</evidence>
<dbReference type="KEGG" id="crz:D1345_14300"/>
<reference evidence="2 3" key="1">
    <citation type="submission" date="2018-08" db="EMBL/GenBank/DDBJ databases">
        <title>Complete genome sequence of JP2-74.</title>
        <authorList>
            <person name="Wu L."/>
        </authorList>
    </citation>
    <scope>NUCLEOTIDE SEQUENCE [LARGE SCALE GENOMIC DNA]</scope>
    <source>
        <strain evidence="2 3">JP2-74</strain>
    </source>
</reference>
<dbReference type="EMBL" id="CP031968">
    <property type="protein sequence ID" value="AXT47290.1"/>
    <property type="molecule type" value="Genomic_DNA"/>
</dbReference>
<accession>A0AAD0W8D6</accession>
<dbReference type="Proteomes" id="UP000259465">
    <property type="component" value="Chromosome"/>
</dbReference>
<gene>
    <name evidence="2" type="ORF">D1345_14300</name>
</gene>
<keyword evidence="3" id="KW-1185">Reference proteome</keyword>
<evidence type="ECO:0000313" key="3">
    <source>
        <dbReference type="Proteomes" id="UP000259465"/>
    </source>
</evidence>
<proteinExistence type="predicted"/>
<protein>
    <submittedName>
        <fullName evidence="2">Uncharacterized protein</fullName>
    </submittedName>
</protein>